<reference evidence="1 2" key="1">
    <citation type="submission" date="2016-10" db="EMBL/GenBank/DDBJ databases">
        <authorList>
            <person name="de Groot N.N."/>
        </authorList>
    </citation>
    <scope>NUCLEOTIDE SEQUENCE [LARGE SCALE GENOMIC DNA]</scope>
    <source>
        <strain evidence="1 2">DSM 44993</strain>
    </source>
</reference>
<dbReference type="Proteomes" id="UP000198582">
    <property type="component" value="Unassembled WGS sequence"/>
</dbReference>
<dbReference type="RefSeq" id="WP_245787382.1">
    <property type="nucleotide sequence ID" value="NZ_FOEF01000007.1"/>
</dbReference>
<gene>
    <name evidence="1" type="ORF">SAMN04489732_107248</name>
</gene>
<organism evidence="1 2">
    <name type="scientific">Amycolatopsis saalfeldensis</name>
    <dbReference type="NCBI Taxonomy" id="394193"/>
    <lineage>
        <taxon>Bacteria</taxon>
        <taxon>Bacillati</taxon>
        <taxon>Actinomycetota</taxon>
        <taxon>Actinomycetes</taxon>
        <taxon>Pseudonocardiales</taxon>
        <taxon>Pseudonocardiaceae</taxon>
        <taxon>Amycolatopsis</taxon>
    </lineage>
</organism>
<dbReference type="STRING" id="394193.SAMN04489732_107248"/>
<evidence type="ECO:0000313" key="1">
    <source>
        <dbReference type="EMBL" id="SEP39263.1"/>
    </source>
</evidence>
<keyword evidence="2" id="KW-1185">Reference proteome</keyword>
<evidence type="ECO:0008006" key="3">
    <source>
        <dbReference type="Google" id="ProtNLM"/>
    </source>
</evidence>
<protein>
    <recommendedName>
        <fullName evidence="3">Helix-turn-helix domain-containing protein</fullName>
    </recommendedName>
</protein>
<dbReference type="AlphaFoldDB" id="A0A1H8XHE5"/>
<name>A0A1H8XHE5_9PSEU</name>
<sequence length="319" mass="34737">MHQQHAHEGAVRRSPGALPSAVRFGPFHRALSEAVGHRGLSLSRLRAHLAMRGVSVAESTLSYWQRGLRHPSASRSLDVVRALESVLGLPSDSLVVLIGPHRAPGEGDRRPSLPELQQSWTETCALLEELSGLPRAEENADLDVVTVVDVLSLTARGQTAEITSTMVVRARRSGADSFLVTHQDEDGTDVTATSVAAVDGCRMGRVRRSVPSSGMVFELLFDRGLAEGETHTFAFTLRLDASVRSSCFHRIVRAPMSAYLLRLRFDAAMLPARCLKTIRPREDLDPLVREPLFCGPGNTVSAYFEDLGVGIAGVDLIWD</sequence>
<accession>A0A1H8XHE5</accession>
<evidence type="ECO:0000313" key="2">
    <source>
        <dbReference type="Proteomes" id="UP000198582"/>
    </source>
</evidence>
<proteinExistence type="predicted"/>
<dbReference type="EMBL" id="FOEF01000007">
    <property type="protein sequence ID" value="SEP39263.1"/>
    <property type="molecule type" value="Genomic_DNA"/>
</dbReference>